<feature type="domain" description="ZW10 C-terminal helical" evidence="3">
    <location>
        <begin position="608"/>
        <end position="752"/>
    </location>
</feature>
<keyword evidence="5" id="KW-1185">Reference proteome</keyword>
<comment type="caution">
    <text evidence="4">The sequence shown here is derived from an EMBL/GenBank/DDBJ whole genome shotgun (WGS) entry which is preliminary data.</text>
</comment>
<evidence type="ECO:0000259" key="3">
    <source>
        <dbReference type="Pfam" id="PF22766"/>
    </source>
</evidence>
<dbReference type="InterPro" id="IPR055148">
    <property type="entry name" value="ZW10_C_2"/>
</dbReference>
<accession>A0ABQ8F5D7</accession>
<proteinExistence type="predicted"/>
<organism evidence="4 5">
    <name type="scientific">Batrachochytrium salamandrivorans</name>
    <dbReference type="NCBI Taxonomy" id="1357716"/>
    <lineage>
        <taxon>Eukaryota</taxon>
        <taxon>Fungi</taxon>
        <taxon>Fungi incertae sedis</taxon>
        <taxon>Chytridiomycota</taxon>
        <taxon>Chytridiomycota incertae sedis</taxon>
        <taxon>Chytridiomycetes</taxon>
        <taxon>Rhizophydiales</taxon>
        <taxon>Rhizophydiales incertae sedis</taxon>
        <taxon>Batrachochytrium</taxon>
    </lineage>
</organism>
<dbReference type="Pfam" id="PF20666">
    <property type="entry name" value="ZW10_C"/>
    <property type="match status" value="1"/>
</dbReference>
<dbReference type="Proteomes" id="UP001648503">
    <property type="component" value="Unassembled WGS sequence"/>
</dbReference>
<feature type="domain" description="Centromere/kinetochore protein zw10 middle" evidence="1">
    <location>
        <begin position="214"/>
        <end position="419"/>
    </location>
</feature>
<sequence>MVMHSVNALINDIIENRPVVMPRNPAHSPDDYQTAHRLIQHKIRDIKLELENHVEANKDQYRLALANCIDSVQKSEQLLNQVDTICTQVSGDFGLESRIQTVLKDITISTGKLRELRSHHLSLSSISAIRLLLDRYDDHMLQGNYIDATNVLIELQGAINIAAPTLESEPLNSFQTHLNSIQAGHNLMLDHAISTALSVLRDSTSISISLSESIFFGSGVPNIFVESALEAAALMGILSKLLEPFSQRLLKHILVPIIKQFQEGKIFSVENINISNDASKSKLEISMLPLQNIDPSSTENNSQDTLISSLIQVYTTLIDFIADFLAKKKLSQPTQEQFLATVGNNTLLKFEETMTKSILETSIPDEVKDLDSFRGHLVPSLEVLWQTLDRRGIPQSSDSPFRDFLERIDEKFAERLSRKTAECCRTLSFAQDYSAVVTGVPYSFNNDDSGLAFAFPLCTIRHNTKVLVESLDKILQDAVMLKPTGATLIYHATRDIIDIFRASKIFLSRPPLSKIHSLPPQLAMMSHNDCMYVAHWCLFAAATYRDKISLQKGSHLHYIDMALPLQQLAQSYYQNQQHLQLENLSECISSADGFDCLEPHRFSAVEGAIRQTIYHIRHLASIYESVLPRQIYLIAMGQLVDGCCRSIIKEIENLDDIAEEESVKLADLVGRLQDLSGVFLLTPGEGDSQICLFSHLHYSKCMLLGGLLKWNFSRLMDAFRGGELNDFTHSEISRLIRSLFSDTPLRDRNLREIQKTYAH</sequence>
<feature type="domain" description="Centromere/kinetochore protein zw10 C-terminal" evidence="2">
    <location>
        <begin position="453"/>
        <end position="586"/>
    </location>
</feature>
<evidence type="ECO:0000259" key="1">
    <source>
        <dbReference type="Pfam" id="PF20665"/>
    </source>
</evidence>
<evidence type="ECO:0000259" key="2">
    <source>
        <dbReference type="Pfam" id="PF20666"/>
    </source>
</evidence>
<gene>
    <name evidence="4" type="ORF">BASA50_008004</name>
</gene>
<dbReference type="PANTHER" id="PTHR12205:SF0">
    <property type="entry name" value="CENTROMERE_KINETOCHORE PROTEIN ZW10 HOMOLOG"/>
    <property type="match status" value="1"/>
</dbReference>
<dbReference type="InterPro" id="IPR046362">
    <property type="entry name" value="Zw10/DSL1_C_sf"/>
</dbReference>
<dbReference type="Pfam" id="PF22766">
    <property type="entry name" value="ZW10_C2"/>
    <property type="match status" value="1"/>
</dbReference>
<reference evidence="4 5" key="1">
    <citation type="submission" date="2021-02" db="EMBL/GenBank/DDBJ databases">
        <title>Variation within the Batrachochytrium salamandrivorans European outbreak.</title>
        <authorList>
            <person name="Kelly M."/>
            <person name="Pasmans F."/>
            <person name="Shea T.P."/>
            <person name="Munoz J.F."/>
            <person name="Carranza S."/>
            <person name="Cuomo C.A."/>
            <person name="Martel A."/>
        </authorList>
    </citation>
    <scope>NUCLEOTIDE SEQUENCE [LARGE SCALE GENOMIC DNA]</scope>
    <source>
        <strain evidence="4 5">AMFP18/2</strain>
    </source>
</reference>
<evidence type="ECO:0000313" key="4">
    <source>
        <dbReference type="EMBL" id="KAH6592554.1"/>
    </source>
</evidence>
<dbReference type="InterPro" id="IPR048344">
    <property type="entry name" value="Zw10_middle"/>
</dbReference>
<dbReference type="Gene3D" id="1.10.357.150">
    <property type="match status" value="1"/>
</dbReference>
<name>A0ABQ8F5D7_9FUNG</name>
<dbReference type="EMBL" id="JAFCIX010000378">
    <property type="protein sequence ID" value="KAH6592554.1"/>
    <property type="molecule type" value="Genomic_DNA"/>
</dbReference>
<evidence type="ECO:0000313" key="5">
    <source>
        <dbReference type="Proteomes" id="UP001648503"/>
    </source>
</evidence>
<dbReference type="PANTHER" id="PTHR12205">
    <property type="entry name" value="CENTROMERE/KINETOCHORE PROTEIN ZW10"/>
    <property type="match status" value="1"/>
</dbReference>
<dbReference type="InterPro" id="IPR048343">
    <property type="entry name" value="ZW10_C"/>
</dbReference>
<dbReference type="Pfam" id="PF20665">
    <property type="entry name" value="Zw10_middle"/>
    <property type="match status" value="1"/>
</dbReference>
<protein>
    <submittedName>
        <fullName evidence="4">Uncharacterized protein</fullName>
    </submittedName>
</protein>